<gene>
    <name evidence="1" type="ORF">IHE45_02G093800</name>
</gene>
<keyword evidence="2" id="KW-1185">Reference proteome</keyword>
<keyword evidence="1" id="KW-0378">Hydrolase</keyword>
<sequence length="768" mass="84414">MGNHHKVLFAASLCIFWCFDFFSQVCHGQLLLPSEVDDNDDQEGSQLRPDIVHVQRPKNDEYLSDKDLEDWHRSFFPNTTLEGGKPRLIYSYRYAISGFAAWLTSEEVRAMESTEEFLGVHPFKTVQLLTTYTPKFLGLSQHEGFWVDSKMGKGIIIGVIDSGITPNHASFMDDGTMPSPPSKWKGRCDFHNKTFCNNKLIGATAYDGSPEDDATKKIHGTHVAGIAAGSFVKNASVFGLANGTASGIAPKAHLASYKACSMECSNYEGVESFNQAIKDGVDVITVSMGWMSLLLYDDDWAIAAFSAIKKNIFVCMCAGNSGPRQSSQENGAPWIMTVGASSHDRIERATVILENGLELQGESGYQPQTFNSTTLPVVFPGFEGQNGTQGCSMKSFTDIDIKGKIVVCSFREHDVLRMSINVRRNGGAAMIALNTLTKGSTTFSFDYDIPAVHLNYTEAIKFLNYFRSSNKTRATISFKGTEYGARPSPTIPYFSSRGPYKENGGILKPDIVAPGVNILSAWPIRPGPIFNGTPDGAPNISYFNFQSGTSMSTPHIAGVAALLKSTHKKWSPAAIKSAIMTTADRFDRDGNPILDDYGDREKPASLFAVGAGQVNPMAANDPGLIYDIKPKEYIKYLCGMNFTDKQVTKIARKEVRCSKTGSISVEQLNYPSISISTSLYTSKLITRTLTNVGDANEVYSIYVEEPKGICVIVYPSQIQFSKVNEEKKISIFVSIKDMNLRKEAVVEGQLMLESEKHFVRSPISVTIV</sequence>
<organism evidence="1 2">
    <name type="scientific">Dioscorea alata</name>
    <name type="common">Purple yam</name>
    <dbReference type="NCBI Taxonomy" id="55571"/>
    <lineage>
        <taxon>Eukaryota</taxon>
        <taxon>Viridiplantae</taxon>
        <taxon>Streptophyta</taxon>
        <taxon>Embryophyta</taxon>
        <taxon>Tracheophyta</taxon>
        <taxon>Spermatophyta</taxon>
        <taxon>Magnoliopsida</taxon>
        <taxon>Liliopsida</taxon>
        <taxon>Dioscoreales</taxon>
        <taxon>Dioscoreaceae</taxon>
        <taxon>Dioscorea</taxon>
    </lineage>
</organism>
<dbReference type="EMBL" id="CM037012">
    <property type="protein sequence ID" value="KAH7691102.1"/>
    <property type="molecule type" value="Genomic_DNA"/>
</dbReference>
<evidence type="ECO:0000313" key="2">
    <source>
        <dbReference type="Proteomes" id="UP000827976"/>
    </source>
</evidence>
<dbReference type="EC" id="3.4.21.25" evidence="1"/>
<protein>
    <submittedName>
        <fullName evidence="1">Peptidase S8 subtilisin-related protein</fullName>
        <ecNumber evidence="1">3.4.21.25</ecNumber>
    </submittedName>
</protein>
<reference evidence="2" key="1">
    <citation type="journal article" date="2022" name="Nat. Commun.">
        <title>Chromosome evolution and the genetic basis of agronomically important traits in greater yam.</title>
        <authorList>
            <person name="Bredeson J.V."/>
            <person name="Lyons J.B."/>
            <person name="Oniyinde I.O."/>
            <person name="Okereke N.R."/>
            <person name="Kolade O."/>
            <person name="Nnabue I."/>
            <person name="Nwadili C.O."/>
            <person name="Hribova E."/>
            <person name="Parker M."/>
            <person name="Nwogha J."/>
            <person name="Shu S."/>
            <person name="Carlson J."/>
            <person name="Kariba R."/>
            <person name="Muthemba S."/>
            <person name="Knop K."/>
            <person name="Barton G.J."/>
            <person name="Sherwood A.V."/>
            <person name="Lopez-Montes A."/>
            <person name="Asiedu R."/>
            <person name="Jamnadass R."/>
            <person name="Muchugi A."/>
            <person name="Goodstein D."/>
            <person name="Egesi C.N."/>
            <person name="Featherston J."/>
            <person name="Asfaw A."/>
            <person name="Simpson G.G."/>
            <person name="Dolezel J."/>
            <person name="Hendre P.S."/>
            <person name="Van Deynze A."/>
            <person name="Kumar P.L."/>
            <person name="Obidiegwu J.E."/>
            <person name="Bhattacharjee R."/>
            <person name="Rokhsar D.S."/>
        </authorList>
    </citation>
    <scope>NUCLEOTIDE SEQUENCE [LARGE SCALE GENOMIC DNA]</scope>
    <source>
        <strain evidence="2">cv. TDa95/00328</strain>
    </source>
</reference>
<dbReference type="Proteomes" id="UP000827976">
    <property type="component" value="Chromosome 2"/>
</dbReference>
<name>A0ACB7WRP1_DIOAL</name>
<proteinExistence type="predicted"/>
<evidence type="ECO:0000313" key="1">
    <source>
        <dbReference type="EMBL" id="KAH7691102.1"/>
    </source>
</evidence>
<comment type="caution">
    <text evidence="1">The sequence shown here is derived from an EMBL/GenBank/DDBJ whole genome shotgun (WGS) entry which is preliminary data.</text>
</comment>
<accession>A0ACB7WRP1</accession>